<dbReference type="SUPFAM" id="SSF51206">
    <property type="entry name" value="cAMP-binding domain-like"/>
    <property type="match status" value="2"/>
</dbReference>
<sequence>MNQVPNTQKRKSKINQMRENNLKNFLKNNFKTTRKAKDLERNLGYNTIDTKMNFENAGYTKMYRGLINIKEKRMSHTNSVKQLDETKESFPVIQIGTRNPAQDRFINEHLNNHKLKKMSTLSNMLVRKEETLDGNWTMKEKKFQNQRKRLLSKPSDSMPFDLNHYIKHFANINTKMDKVFVKNIKRKSKAVSQPRLNTENIQLVSPKFHIPSGLKSRRQIFNEFYESRKSNSNYRAKYLRKFNNYAIGDKDSATESNESSITNPELSMAKMSSSLNISRKSSGKSLVSNESMSSQSRKSMYSKKGHKQKSRFNRKKFKKPEEEKSLKDNPNFFEISNGGIKQLKLYEKSKINGRTPFEICYNRTQMAGSEGNIDENLYIADYLINNIDFFKMKQIDIMPYIARKLKAIRYNPGDVIIRKGDDGDCMYILYKGKIKIIWGDESKGQFVEKDSGFSFGADALLDDAKRSATVVATSVCDTLVVLKTDFNKCIKDTEKLQKLETFKYLKEMDFFKKWTFEDLLLFNEKLKPLQYKPDQKVYVQGENTNMIYIVFKGTLVMQSDLDLDLFYKYPGGKNKWMVTKMTRRVRSKIKELHDGDIFGHEDFILGTMRSSTVYSKHESKVFYCKTDDNDKILSKEKFNQMKNVFPPVNFQKIGQSIIESFDMIKKYSNSFLSGININYIPDSSRDNFHGDTRLKKLRPWMDRAKNSKNSISGSLVEMKNNNTILYTKYSYFEVERDSVFTPVITVVGIPSKKKDEDGEDQQ</sequence>
<dbReference type="SMART" id="SM00100">
    <property type="entry name" value="cNMP"/>
    <property type="match status" value="1"/>
</dbReference>
<proteinExistence type="predicted"/>
<dbReference type="PROSITE" id="PS50042">
    <property type="entry name" value="CNMP_BINDING_3"/>
    <property type="match status" value="2"/>
</dbReference>
<dbReference type="GO" id="GO:0005829">
    <property type="term" value="C:cytosol"/>
    <property type="evidence" value="ECO:0007669"/>
    <property type="project" value="TreeGrafter"/>
</dbReference>
<feature type="domain" description="Cyclic nucleotide-binding" evidence="2">
    <location>
        <begin position="510"/>
        <end position="633"/>
    </location>
</feature>
<feature type="region of interest" description="Disordered" evidence="1">
    <location>
        <begin position="249"/>
        <end position="329"/>
    </location>
</feature>
<evidence type="ECO:0000256" key="1">
    <source>
        <dbReference type="SAM" id="MobiDB-lite"/>
    </source>
</evidence>
<keyword evidence="4" id="KW-1185">Reference proteome</keyword>
<dbReference type="GO" id="GO:0034236">
    <property type="term" value="F:protein kinase A catalytic subunit binding"/>
    <property type="evidence" value="ECO:0007669"/>
    <property type="project" value="TreeGrafter"/>
</dbReference>
<protein>
    <recommendedName>
        <fullName evidence="2">Cyclic nucleotide-binding domain-containing protein</fullName>
    </recommendedName>
</protein>
<dbReference type="PROSITE" id="PS00888">
    <property type="entry name" value="CNMP_BINDING_1"/>
    <property type="match status" value="1"/>
</dbReference>
<feature type="compositionally biased region" description="Low complexity" evidence="1">
    <location>
        <begin position="288"/>
        <end position="299"/>
    </location>
</feature>
<evidence type="ECO:0000313" key="3">
    <source>
        <dbReference type="EMBL" id="CAI2379280.1"/>
    </source>
</evidence>
<comment type="caution">
    <text evidence="3">The sequence shown here is derived from an EMBL/GenBank/DDBJ whole genome shotgun (WGS) entry which is preliminary data.</text>
</comment>
<name>A0AAD2D431_EUPCR</name>
<evidence type="ECO:0000313" key="4">
    <source>
        <dbReference type="Proteomes" id="UP001295684"/>
    </source>
</evidence>
<dbReference type="PANTHER" id="PTHR11635:SF152">
    <property type="entry name" value="CAMP-DEPENDENT PROTEIN KINASE TYPE I REGULATORY SUBUNIT-RELATED"/>
    <property type="match status" value="1"/>
</dbReference>
<feature type="domain" description="Cyclic nucleotide-binding" evidence="2">
    <location>
        <begin position="389"/>
        <end position="507"/>
    </location>
</feature>
<evidence type="ECO:0000259" key="2">
    <source>
        <dbReference type="PROSITE" id="PS50042"/>
    </source>
</evidence>
<dbReference type="AlphaFoldDB" id="A0AAD2D431"/>
<feature type="compositionally biased region" description="Polar residues" evidence="1">
    <location>
        <begin position="254"/>
        <end position="287"/>
    </location>
</feature>
<dbReference type="EMBL" id="CAMPGE010021109">
    <property type="protein sequence ID" value="CAI2379280.1"/>
    <property type="molecule type" value="Genomic_DNA"/>
</dbReference>
<gene>
    <name evidence="3" type="ORF">ECRASSUSDP1_LOCUS20689</name>
</gene>
<dbReference type="InterPro" id="IPR018490">
    <property type="entry name" value="cNMP-bd_dom_sf"/>
</dbReference>
<dbReference type="PANTHER" id="PTHR11635">
    <property type="entry name" value="CAMP-DEPENDENT PROTEIN KINASE REGULATORY CHAIN"/>
    <property type="match status" value="1"/>
</dbReference>
<dbReference type="InterPro" id="IPR000595">
    <property type="entry name" value="cNMP-bd_dom"/>
</dbReference>
<accession>A0AAD2D431</accession>
<dbReference type="InterPro" id="IPR050503">
    <property type="entry name" value="cAMP-dep_PK_reg_su-like"/>
</dbReference>
<dbReference type="InterPro" id="IPR014710">
    <property type="entry name" value="RmlC-like_jellyroll"/>
</dbReference>
<dbReference type="InterPro" id="IPR018488">
    <property type="entry name" value="cNMP-bd_CS"/>
</dbReference>
<dbReference type="Gene3D" id="2.60.120.10">
    <property type="entry name" value="Jelly Rolls"/>
    <property type="match status" value="2"/>
</dbReference>
<dbReference type="CDD" id="cd00038">
    <property type="entry name" value="CAP_ED"/>
    <property type="match status" value="2"/>
</dbReference>
<dbReference type="GO" id="GO:0005952">
    <property type="term" value="C:cAMP-dependent protein kinase complex"/>
    <property type="evidence" value="ECO:0007669"/>
    <property type="project" value="InterPro"/>
</dbReference>
<dbReference type="Pfam" id="PF00027">
    <property type="entry name" value="cNMP_binding"/>
    <property type="match status" value="1"/>
</dbReference>
<feature type="compositionally biased region" description="Basic residues" evidence="1">
    <location>
        <begin position="300"/>
        <end position="318"/>
    </location>
</feature>
<organism evidence="3 4">
    <name type="scientific">Euplotes crassus</name>
    <dbReference type="NCBI Taxonomy" id="5936"/>
    <lineage>
        <taxon>Eukaryota</taxon>
        <taxon>Sar</taxon>
        <taxon>Alveolata</taxon>
        <taxon>Ciliophora</taxon>
        <taxon>Intramacronucleata</taxon>
        <taxon>Spirotrichea</taxon>
        <taxon>Hypotrichia</taxon>
        <taxon>Euplotida</taxon>
        <taxon>Euplotidae</taxon>
        <taxon>Moneuplotes</taxon>
    </lineage>
</organism>
<dbReference type="GO" id="GO:0030552">
    <property type="term" value="F:cAMP binding"/>
    <property type="evidence" value="ECO:0007669"/>
    <property type="project" value="TreeGrafter"/>
</dbReference>
<dbReference type="GO" id="GO:0004862">
    <property type="term" value="F:cAMP-dependent protein kinase inhibitor activity"/>
    <property type="evidence" value="ECO:0007669"/>
    <property type="project" value="TreeGrafter"/>
</dbReference>
<dbReference type="Proteomes" id="UP001295684">
    <property type="component" value="Unassembled WGS sequence"/>
</dbReference>
<reference evidence="3" key="1">
    <citation type="submission" date="2023-07" db="EMBL/GenBank/DDBJ databases">
        <authorList>
            <consortium name="AG Swart"/>
            <person name="Singh M."/>
            <person name="Singh A."/>
            <person name="Seah K."/>
            <person name="Emmerich C."/>
        </authorList>
    </citation>
    <scope>NUCLEOTIDE SEQUENCE</scope>
    <source>
        <strain evidence="3">DP1</strain>
    </source>
</reference>